<proteinExistence type="inferred from homology"/>
<comment type="caution">
    <text evidence="2">The sequence shown here is derived from an EMBL/GenBank/DDBJ whole genome shotgun (WGS) entry which is preliminary data.</text>
</comment>
<name>A0A6G3XM82_9ACTN</name>
<comment type="similarity">
    <text evidence="1">Belongs to the PdxS/SNZ family.</text>
</comment>
<feature type="non-terminal residue" evidence="2">
    <location>
        <position position="1"/>
    </location>
</feature>
<evidence type="ECO:0000313" key="2">
    <source>
        <dbReference type="EMBL" id="NEE18630.1"/>
    </source>
</evidence>
<dbReference type="AlphaFoldDB" id="A0A6G3XM82"/>
<dbReference type="EMBL" id="JAAGMN010007451">
    <property type="protein sequence ID" value="NEE18630.1"/>
    <property type="molecule type" value="Genomic_DNA"/>
</dbReference>
<organism evidence="2">
    <name type="scientific">Streptomyces sp. SID7499</name>
    <dbReference type="NCBI Taxonomy" id="2706086"/>
    <lineage>
        <taxon>Bacteria</taxon>
        <taxon>Bacillati</taxon>
        <taxon>Actinomycetota</taxon>
        <taxon>Actinomycetes</taxon>
        <taxon>Kitasatosporales</taxon>
        <taxon>Streptomycetaceae</taxon>
        <taxon>Streptomyces</taxon>
    </lineage>
</organism>
<dbReference type="InterPro" id="IPR001852">
    <property type="entry name" value="PdxS/SNZ"/>
</dbReference>
<dbReference type="PROSITE" id="PS51129">
    <property type="entry name" value="PDXS_SNZ_2"/>
    <property type="match status" value="1"/>
</dbReference>
<accession>A0A6G3XM82</accession>
<sequence length="21" mass="2383">AMVGINCDTLPESERYANRGW</sequence>
<reference evidence="2" key="1">
    <citation type="submission" date="2020-01" db="EMBL/GenBank/DDBJ databases">
        <title>Insect and environment-associated Actinomycetes.</title>
        <authorList>
            <person name="Currrie C."/>
            <person name="Chevrette M."/>
            <person name="Carlson C."/>
            <person name="Stubbendieck R."/>
            <person name="Wendt-Pienkowski E."/>
        </authorList>
    </citation>
    <scope>NUCLEOTIDE SEQUENCE</scope>
    <source>
        <strain evidence="2">SID7499</strain>
    </source>
</reference>
<evidence type="ECO:0000256" key="1">
    <source>
        <dbReference type="PROSITE-ProRule" id="PRU00481"/>
    </source>
</evidence>
<dbReference type="GO" id="GO:0016829">
    <property type="term" value="F:lyase activity"/>
    <property type="evidence" value="ECO:0007669"/>
    <property type="project" value="UniProtKB-KW"/>
</dbReference>
<protein>
    <submittedName>
        <fullName evidence="2">Pyridoxal biosynthesis lyase PdxS</fullName>
    </submittedName>
</protein>
<dbReference type="GO" id="GO:0042823">
    <property type="term" value="P:pyridoxal phosphate biosynthetic process"/>
    <property type="evidence" value="ECO:0007669"/>
    <property type="project" value="InterPro"/>
</dbReference>
<gene>
    <name evidence="2" type="ORF">G3M58_70685</name>
</gene>
<keyword evidence="2" id="KW-0456">Lyase</keyword>